<name>A0A4Z0M0U3_9GAMM</name>
<comment type="subcellular location">
    <subcellularLocation>
        <location evidence="2">Cytoplasm</location>
    </subcellularLocation>
</comment>
<comment type="similarity">
    <text evidence="3">Belongs to the FliH family.</text>
</comment>
<keyword evidence="5" id="KW-0813">Transport</keyword>
<keyword evidence="12" id="KW-0282">Flagellum</keyword>
<evidence type="ECO:0000256" key="4">
    <source>
        <dbReference type="ARBA" id="ARBA00016507"/>
    </source>
</evidence>
<feature type="domain" description="Flagellar assembly protein FliH/Type III secretion system HrpE" evidence="11">
    <location>
        <begin position="102"/>
        <end position="226"/>
    </location>
</feature>
<dbReference type="GO" id="GO:0009288">
    <property type="term" value="C:bacterial-type flagellum"/>
    <property type="evidence" value="ECO:0007669"/>
    <property type="project" value="InterPro"/>
</dbReference>
<dbReference type="Pfam" id="PF02108">
    <property type="entry name" value="FliH"/>
    <property type="match status" value="1"/>
</dbReference>
<proteinExistence type="inferred from homology"/>
<dbReference type="GO" id="GO:0005829">
    <property type="term" value="C:cytosol"/>
    <property type="evidence" value="ECO:0007669"/>
    <property type="project" value="TreeGrafter"/>
</dbReference>
<keyword evidence="12" id="KW-0969">Cilium</keyword>
<protein>
    <recommendedName>
        <fullName evidence="4">Flagellar assembly protein FliH</fullName>
    </recommendedName>
</protein>
<keyword evidence="9" id="KW-1006">Bacterial flagellum protein export</keyword>
<keyword evidence="13" id="KW-1185">Reference proteome</keyword>
<keyword evidence="6" id="KW-0963">Cytoplasm</keyword>
<evidence type="ECO:0000256" key="6">
    <source>
        <dbReference type="ARBA" id="ARBA00022490"/>
    </source>
</evidence>
<dbReference type="InterPro" id="IPR018035">
    <property type="entry name" value="Flagellar_FliH/T3SS_HrpE"/>
</dbReference>
<evidence type="ECO:0000256" key="1">
    <source>
        <dbReference type="ARBA" id="ARBA00003041"/>
    </source>
</evidence>
<dbReference type="AlphaFoldDB" id="A0A4Z0M0U3"/>
<comment type="caution">
    <text evidence="12">The sequence shown here is derived from an EMBL/GenBank/DDBJ whole genome shotgun (WGS) entry which is preliminary data.</text>
</comment>
<feature type="compositionally biased region" description="Basic and acidic residues" evidence="10">
    <location>
        <begin position="57"/>
        <end position="77"/>
    </location>
</feature>
<dbReference type="GO" id="GO:0044781">
    <property type="term" value="P:bacterial-type flagellum organization"/>
    <property type="evidence" value="ECO:0007669"/>
    <property type="project" value="UniProtKB-KW"/>
</dbReference>
<dbReference type="GO" id="GO:0071973">
    <property type="term" value="P:bacterial-type flagellum-dependent cell motility"/>
    <property type="evidence" value="ECO:0007669"/>
    <property type="project" value="InterPro"/>
</dbReference>
<dbReference type="InterPro" id="IPR000563">
    <property type="entry name" value="Flag_FliH"/>
</dbReference>
<evidence type="ECO:0000256" key="10">
    <source>
        <dbReference type="SAM" id="MobiDB-lite"/>
    </source>
</evidence>
<keyword evidence="12" id="KW-0966">Cell projection</keyword>
<feature type="compositionally biased region" description="Basic and acidic residues" evidence="10">
    <location>
        <begin position="241"/>
        <end position="257"/>
    </location>
</feature>
<comment type="function">
    <text evidence="1">Needed for flagellar regrowth and assembly.</text>
</comment>
<dbReference type="PANTHER" id="PTHR34982:SF1">
    <property type="entry name" value="FLAGELLAR ASSEMBLY PROTEIN FLIH"/>
    <property type="match status" value="1"/>
</dbReference>
<sequence length="257" mass="27815">MSSTRRDLELIGGASPWRHWEMDSLDKPRQPRSAAVQPEQPAAAEASAQRAALAQDKAFKKARADGLREGREEGRKAGYEAGLAEGRAAAQAELEQRSKELLQPIGELAEEFSHALGHMSEEVTGQLVELALAIGQSMALECIEEHPEIATIAVRSILESEVAPGSHPQLLLNPVDIDAVRSALGDELAVLGWQIKPDERVSRGGCLVKSELSQIDATWESRWRTLTAKVRRRQPGAGQDTADKDTSGKDDAGESEA</sequence>
<evidence type="ECO:0000313" key="13">
    <source>
        <dbReference type="Proteomes" id="UP000298050"/>
    </source>
</evidence>
<gene>
    <name evidence="12" type="ORF">E4634_12810</name>
</gene>
<dbReference type="RefSeq" id="WP_135444477.1">
    <property type="nucleotide sequence ID" value="NZ_SRLE01000008.1"/>
</dbReference>
<evidence type="ECO:0000256" key="9">
    <source>
        <dbReference type="ARBA" id="ARBA00023225"/>
    </source>
</evidence>
<feature type="region of interest" description="Disordered" evidence="10">
    <location>
        <begin position="228"/>
        <end position="257"/>
    </location>
</feature>
<evidence type="ECO:0000313" key="12">
    <source>
        <dbReference type="EMBL" id="TGD73151.1"/>
    </source>
</evidence>
<dbReference type="PRINTS" id="PR01003">
    <property type="entry name" value="FLGFLIH"/>
</dbReference>
<reference evidence="12 13" key="1">
    <citation type="submission" date="2019-04" db="EMBL/GenBank/DDBJ databases">
        <title>Taxonomy of novel Haliea sp. from mangrove soil of West Coast of India.</title>
        <authorList>
            <person name="Verma A."/>
            <person name="Kumar P."/>
            <person name="Krishnamurthi S."/>
        </authorList>
    </citation>
    <scope>NUCLEOTIDE SEQUENCE [LARGE SCALE GENOMIC DNA]</scope>
    <source>
        <strain evidence="12 13">SAOS-164</strain>
    </source>
</reference>
<dbReference type="GO" id="GO:0015031">
    <property type="term" value="P:protein transport"/>
    <property type="evidence" value="ECO:0007669"/>
    <property type="project" value="UniProtKB-KW"/>
</dbReference>
<keyword evidence="8" id="KW-0653">Protein transport</keyword>
<evidence type="ECO:0000256" key="2">
    <source>
        <dbReference type="ARBA" id="ARBA00004496"/>
    </source>
</evidence>
<evidence type="ECO:0000259" key="11">
    <source>
        <dbReference type="Pfam" id="PF02108"/>
    </source>
</evidence>
<dbReference type="EMBL" id="SRLE01000008">
    <property type="protein sequence ID" value="TGD73151.1"/>
    <property type="molecule type" value="Genomic_DNA"/>
</dbReference>
<feature type="region of interest" description="Disordered" evidence="10">
    <location>
        <begin position="1"/>
        <end position="77"/>
    </location>
</feature>
<evidence type="ECO:0000256" key="8">
    <source>
        <dbReference type="ARBA" id="ARBA00022927"/>
    </source>
</evidence>
<evidence type="ECO:0000256" key="5">
    <source>
        <dbReference type="ARBA" id="ARBA00022448"/>
    </source>
</evidence>
<dbReference type="InterPro" id="IPR051472">
    <property type="entry name" value="T3SS_Stator/FliH"/>
</dbReference>
<dbReference type="OrthoDB" id="6397640at2"/>
<feature type="compositionally biased region" description="Low complexity" evidence="10">
    <location>
        <begin position="34"/>
        <end position="56"/>
    </location>
</feature>
<evidence type="ECO:0000256" key="7">
    <source>
        <dbReference type="ARBA" id="ARBA00022795"/>
    </source>
</evidence>
<accession>A0A4Z0M0U3</accession>
<evidence type="ECO:0000256" key="3">
    <source>
        <dbReference type="ARBA" id="ARBA00006602"/>
    </source>
</evidence>
<dbReference type="Proteomes" id="UP000298050">
    <property type="component" value="Unassembled WGS sequence"/>
</dbReference>
<organism evidence="12 13">
    <name type="scientific">Mangrovimicrobium sediminis</name>
    <dbReference type="NCBI Taxonomy" id="2562682"/>
    <lineage>
        <taxon>Bacteria</taxon>
        <taxon>Pseudomonadati</taxon>
        <taxon>Pseudomonadota</taxon>
        <taxon>Gammaproteobacteria</taxon>
        <taxon>Cellvibrionales</taxon>
        <taxon>Halieaceae</taxon>
        <taxon>Mangrovimicrobium</taxon>
    </lineage>
</organism>
<dbReference type="GO" id="GO:0003774">
    <property type="term" value="F:cytoskeletal motor activity"/>
    <property type="evidence" value="ECO:0007669"/>
    <property type="project" value="InterPro"/>
</dbReference>
<dbReference type="PANTHER" id="PTHR34982">
    <property type="entry name" value="YOP PROTEINS TRANSLOCATION PROTEIN L"/>
    <property type="match status" value="1"/>
</dbReference>
<feature type="compositionally biased region" description="Basic and acidic residues" evidence="10">
    <location>
        <begin position="18"/>
        <end position="29"/>
    </location>
</feature>
<keyword evidence="7" id="KW-1005">Bacterial flagellum biogenesis</keyword>